<dbReference type="PRINTS" id="PR00081">
    <property type="entry name" value="GDHRDH"/>
</dbReference>
<evidence type="ECO:0000313" key="4">
    <source>
        <dbReference type="Proteomes" id="UP000242367"/>
    </source>
</evidence>
<dbReference type="AlphaFoldDB" id="A0A2P4UKS5"/>
<proteinExistence type="inferred from homology"/>
<protein>
    <submittedName>
        <fullName evidence="3">Sorbitol dehydrogenase</fullName>
        <ecNumber evidence="3">1.1.1.14</ecNumber>
    </submittedName>
</protein>
<dbReference type="Pfam" id="PF00106">
    <property type="entry name" value="adh_short"/>
    <property type="match status" value="1"/>
</dbReference>
<gene>
    <name evidence="3" type="primary">polS_2</name>
    <name evidence="3" type="ORF">BTM25_42370</name>
</gene>
<dbReference type="PANTHER" id="PTHR43669">
    <property type="entry name" value="5-KETO-D-GLUCONATE 5-REDUCTASE"/>
    <property type="match status" value="1"/>
</dbReference>
<sequence>MRVDPGASGGSAGRLDGRTVVVTGAGGGVGRLAALAFAARGARVVAADIDLGAAIRTAAVAETFGPDAFPVTVDIGDARSMAAFAGEIEDLTGPPDVVVNNTAIGLASADWTARARRNLAGAALGCRLFGAQMAELGTGGMIVNLAPIPAFPTRATSPATALWAAVTALTRRAAAELAGQGVAVLTLSSATAAPKPRPTV</sequence>
<organism evidence="3 4">
    <name type="scientific">Actinomadura rubteroloni</name>
    <dbReference type="NCBI Taxonomy" id="1926885"/>
    <lineage>
        <taxon>Bacteria</taxon>
        <taxon>Bacillati</taxon>
        <taxon>Actinomycetota</taxon>
        <taxon>Actinomycetes</taxon>
        <taxon>Streptosporangiales</taxon>
        <taxon>Thermomonosporaceae</taxon>
        <taxon>Actinomadura</taxon>
    </lineage>
</organism>
<evidence type="ECO:0000313" key="3">
    <source>
        <dbReference type="EMBL" id="POM25589.1"/>
    </source>
</evidence>
<dbReference type="PANTHER" id="PTHR43669:SF3">
    <property type="entry name" value="ALCOHOL DEHYDROGENASE, PUTATIVE (AFU_ORTHOLOGUE AFUA_3G03445)-RELATED"/>
    <property type="match status" value="1"/>
</dbReference>
<evidence type="ECO:0000256" key="1">
    <source>
        <dbReference type="ARBA" id="ARBA00006484"/>
    </source>
</evidence>
<reference evidence="3 4" key="1">
    <citation type="journal article" date="2017" name="Chemistry">
        <title>Isolation, Biosynthesis and Chemical Modifications of Rubterolones A-F: Rare Tropolone Alkaloids from Actinomadura sp. 5-2.</title>
        <authorList>
            <person name="Guo H."/>
            <person name="Benndorf R."/>
            <person name="Leichnitz D."/>
            <person name="Klassen J.L."/>
            <person name="Vollmers J."/>
            <person name="Gorls H."/>
            <person name="Steinacker M."/>
            <person name="Weigel C."/>
            <person name="Dahse H.M."/>
            <person name="Kaster A.K."/>
            <person name="de Beer Z.W."/>
            <person name="Poulsen M."/>
            <person name="Beemelmanns C."/>
        </authorList>
    </citation>
    <scope>NUCLEOTIDE SEQUENCE [LARGE SCALE GENOMIC DNA]</scope>
    <source>
        <strain evidence="3 4">5-2</strain>
    </source>
</reference>
<dbReference type="Proteomes" id="UP000242367">
    <property type="component" value="Unassembled WGS sequence"/>
</dbReference>
<keyword evidence="4" id="KW-1185">Reference proteome</keyword>
<dbReference type="GO" id="GO:0003939">
    <property type="term" value="F:L-iditol 2-dehydrogenase (NAD+) activity"/>
    <property type="evidence" value="ECO:0007669"/>
    <property type="project" value="UniProtKB-EC"/>
</dbReference>
<dbReference type="InterPro" id="IPR036291">
    <property type="entry name" value="NAD(P)-bd_dom_sf"/>
</dbReference>
<name>A0A2P4UKS5_9ACTN</name>
<keyword evidence="2 3" id="KW-0560">Oxidoreductase</keyword>
<dbReference type="SUPFAM" id="SSF51735">
    <property type="entry name" value="NAD(P)-binding Rossmann-fold domains"/>
    <property type="match status" value="1"/>
</dbReference>
<comment type="similarity">
    <text evidence="1">Belongs to the short-chain dehydrogenases/reductases (SDR) family.</text>
</comment>
<dbReference type="InterPro" id="IPR002347">
    <property type="entry name" value="SDR_fam"/>
</dbReference>
<dbReference type="Gene3D" id="3.40.50.720">
    <property type="entry name" value="NAD(P)-binding Rossmann-like Domain"/>
    <property type="match status" value="1"/>
</dbReference>
<dbReference type="EMBL" id="MTBP01000002">
    <property type="protein sequence ID" value="POM25589.1"/>
    <property type="molecule type" value="Genomic_DNA"/>
</dbReference>
<dbReference type="EC" id="1.1.1.14" evidence="3"/>
<evidence type="ECO:0000256" key="2">
    <source>
        <dbReference type="ARBA" id="ARBA00023002"/>
    </source>
</evidence>
<accession>A0A2P4UKS5</accession>
<comment type="caution">
    <text evidence="3">The sequence shown here is derived from an EMBL/GenBank/DDBJ whole genome shotgun (WGS) entry which is preliminary data.</text>
</comment>